<dbReference type="PANTHER" id="PTHR22427:SF7">
    <property type="entry name" value="GH15728P"/>
    <property type="match status" value="1"/>
</dbReference>
<accession>A0AA38LUA9</accession>
<protein>
    <recommendedName>
        <fullName evidence="2">BTB domain-containing protein</fullName>
    </recommendedName>
</protein>
<evidence type="ECO:0000313" key="3">
    <source>
        <dbReference type="EMBL" id="KAI9635490.1"/>
    </source>
</evidence>
<reference evidence="3" key="1">
    <citation type="journal article" date="2022" name="G3 (Bethesda)">
        <title>High quality genome of the basidiomycete yeast Dioszegia hungarica PDD-24b-2 isolated from cloud water.</title>
        <authorList>
            <person name="Jarrige D."/>
            <person name="Haridas S."/>
            <person name="Bleykasten-Grosshans C."/>
            <person name="Joly M."/>
            <person name="Nadalig T."/>
            <person name="Sancelme M."/>
            <person name="Vuilleumier S."/>
            <person name="Grigoriev I.V."/>
            <person name="Amato P."/>
            <person name="Bringel F."/>
        </authorList>
    </citation>
    <scope>NUCLEOTIDE SEQUENCE</scope>
    <source>
        <strain evidence="3">PDD-24b-2</strain>
    </source>
</reference>
<dbReference type="GeneID" id="77726407"/>
<feature type="region of interest" description="Disordered" evidence="1">
    <location>
        <begin position="613"/>
        <end position="705"/>
    </location>
</feature>
<feature type="region of interest" description="Disordered" evidence="1">
    <location>
        <begin position="87"/>
        <end position="121"/>
    </location>
</feature>
<keyword evidence="4" id="KW-1185">Reference proteome</keyword>
<dbReference type="PANTHER" id="PTHR22427">
    <property type="entry name" value="GH15728P"/>
    <property type="match status" value="1"/>
</dbReference>
<dbReference type="Gene3D" id="3.30.710.10">
    <property type="entry name" value="Potassium Channel Kv1.1, Chain A"/>
    <property type="match status" value="1"/>
</dbReference>
<feature type="domain" description="BTB" evidence="2">
    <location>
        <begin position="238"/>
        <end position="317"/>
    </location>
</feature>
<evidence type="ECO:0000259" key="2">
    <source>
        <dbReference type="PROSITE" id="PS50097"/>
    </source>
</evidence>
<dbReference type="SMART" id="SM00225">
    <property type="entry name" value="BTB"/>
    <property type="match status" value="1"/>
</dbReference>
<organism evidence="3 4">
    <name type="scientific">Dioszegia hungarica</name>
    <dbReference type="NCBI Taxonomy" id="4972"/>
    <lineage>
        <taxon>Eukaryota</taxon>
        <taxon>Fungi</taxon>
        <taxon>Dikarya</taxon>
        <taxon>Basidiomycota</taxon>
        <taxon>Agaricomycotina</taxon>
        <taxon>Tremellomycetes</taxon>
        <taxon>Tremellales</taxon>
        <taxon>Bulleribasidiaceae</taxon>
        <taxon>Dioszegia</taxon>
    </lineage>
</organism>
<feature type="region of interest" description="Disordered" evidence="1">
    <location>
        <begin position="865"/>
        <end position="891"/>
    </location>
</feature>
<dbReference type="Gene3D" id="2.30.30.190">
    <property type="entry name" value="CAP Gly-rich-like domain"/>
    <property type="match status" value="1"/>
</dbReference>
<evidence type="ECO:0000313" key="4">
    <source>
        <dbReference type="Proteomes" id="UP001164286"/>
    </source>
</evidence>
<dbReference type="SUPFAM" id="SSF74924">
    <property type="entry name" value="Cap-Gly domain"/>
    <property type="match status" value="1"/>
</dbReference>
<feature type="compositionally biased region" description="Low complexity" evidence="1">
    <location>
        <begin position="613"/>
        <end position="628"/>
    </location>
</feature>
<feature type="compositionally biased region" description="Gly residues" evidence="1">
    <location>
        <begin position="865"/>
        <end position="875"/>
    </location>
</feature>
<dbReference type="Pfam" id="PF00651">
    <property type="entry name" value="BTB"/>
    <property type="match status" value="1"/>
</dbReference>
<proteinExistence type="predicted"/>
<dbReference type="InterPro" id="IPR036859">
    <property type="entry name" value="CAP-Gly_dom_sf"/>
</dbReference>
<dbReference type="SUPFAM" id="SSF54695">
    <property type="entry name" value="POZ domain"/>
    <property type="match status" value="1"/>
</dbReference>
<feature type="compositionally biased region" description="Pro residues" evidence="1">
    <location>
        <begin position="641"/>
        <end position="654"/>
    </location>
</feature>
<dbReference type="Proteomes" id="UP001164286">
    <property type="component" value="Unassembled WGS sequence"/>
</dbReference>
<dbReference type="InterPro" id="IPR000210">
    <property type="entry name" value="BTB/POZ_dom"/>
</dbReference>
<comment type="caution">
    <text evidence="3">The sequence shown here is derived from an EMBL/GenBank/DDBJ whole genome shotgun (WGS) entry which is preliminary data.</text>
</comment>
<feature type="compositionally biased region" description="Polar residues" evidence="1">
    <location>
        <begin position="672"/>
        <end position="687"/>
    </location>
</feature>
<dbReference type="PROSITE" id="PS50097">
    <property type="entry name" value="BTB"/>
    <property type="match status" value="1"/>
</dbReference>
<dbReference type="AlphaFoldDB" id="A0AA38LUA9"/>
<dbReference type="RefSeq" id="XP_052945267.1">
    <property type="nucleotide sequence ID" value="XM_053087206.1"/>
</dbReference>
<dbReference type="InterPro" id="IPR011333">
    <property type="entry name" value="SKP1/BTB/POZ_sf"/>
</dbReference>
<dbReference type="EMBL" id="JAKWFO010000005">
    <property type="protein sequence ID" value="KAI9635490.1"/>
    <property type="molecule type" value="Genomic_DNA"/>
</dbReference>
<evidence type="ECO:0000256" key="1">
    <source>
        <dbReference type="SAM" id="MobiDB-lite"/>
    </source>
</evidence>
<name>A0AA38LUA9_9TREE</name>
<gene>
    <name evidence="3" type="ORF">MKK02DRAFT_26502</name>
</gene>
<sequence length="917" mass="98826">MTVQRTRPGSGASPSQFATVETRVGQSTEIWARDLTALFGHAKERFGDVSWETENGGDRIWGHKAVIYARAPKAFKDRYFLTRPFSRSPTLRSPSPSSSHLLPPLFSSRPNSPPSSFRAPSSLSVQTAYSDATLRGGPSTGSDGVMRLTHGDTPELFQAQLEWLYTGEGFGDVVEWISEDEGVVAGGSIRDSLGRRGNQDERRDRLGQDLTYMWRSKLYVDVRIHLDTALSDDGGGSSDSDESTDSLSSTAVFAAHRFILVSRSPYFAALLLNTSSFLSPSLPNGTVDIHLTTPPFTPASLHFCLGYIYAGHLDFSNRTFDLTTAFQIYRAAAYLQLDSLIEEVTARIVWDFCHGLDYARCHCKRCVVRVARVWRFGLEEDVGNVALAQAARRYLVAGWGGSWGREVGLAPPDQQQDLVQAVKSSINPKNIISAFRSVSQLKARMEAAIRSKGSAAAAWVEGLEKMVDDVEEFVREMLVDSFGAVAEGTELWELLDGKGFSADLVEGVMKDLVDCVATAKKCVEAPRVYQALVSSILLRSNPETMQTALPLRSRGRQLVESAKDGVVAHMRRRWMQIRETGGFLGLENWAMKEIADGMSTRLDSAASVASARSRTTSVATTASVAGRSRPISTASTLRNAPPLPTTSPPVPLRPRNPSVATTSVAMPRTARKVSSGSIRSTMSTRLPSSGHPASAFDPPRRPDPPAKLEELEIRDGTRPFKGRGVSLRVGIPCIVSLEGRRARFRAQVKYIGYLSNAKGPWVGIEAEDLDRFGVDTLPAGSQAGVHYFHLTHTDPVQTEQDAGAEAEYEIRAARQRKIDSIREEIRKAGGKAHSAAAGAGVGLGLGLGGGLGGGIVGGGGSGGLGGMGGERGSGRGSKRSASPFVSPAQGQGEWVGKEGLRALFVRPSEVVYVVGAE</sequence>